<evidence type="ECO:0000256" key="1">
    <source>
        <dbReference type="SAM" id="Phobius"/>
    </source>
</evidence>
<dbReference type="Gene3D" id="1.10.287.700">
    <property type="entry name" value="Helix hairpin bin"/>
    <property type="match status" value="1"/>
</dbReference>
<dbReference type="EMBL" id="JBJYXY010000001">
    <property type="protein sequence ID" value="MFN2976486.1"/>
    <property type="molecule type" value="Genomic_DNA"/>
</dbReference>
<feature type="transmembrane region" description="Helical" evidence="1">
    <location>
        <begin position="6"/>
        <end position="25"/>
    </location>
</feature>
<name>A0ABW9KL45_9BACT</name>
<proteinExistence type="predicted"/>
<organism evidence="2 3">
    <name type="scientific">Terriglobus aquaticus</name>
    <dbReference type="NCBI Taxonomy" id="940139"/>
    <lineage>
        <taxon>Bacteria</taxon>
        <taxon>Pseudomonadati</taxon>
        <taxon>Acidobacteriota</taxon>
        <taxon>Terriglobia</taxon>
        <taxon>Terriglobales</taxon>
        <taxon>Acidobacteriaceae</taxon>
        <taxon>Terriglobus</taxon>
    </lineage>
</organism>
<keyword evidence="1" id="KW-1133">Transmembrane helix</keyword>
<dbReference type="PANTHER" id="PTHR35792:SF1">
    <property type="entry name" value="SLL0268 PROTEIN"/>
    <property type="match status" value="1"/>
</dbReference>
<dbReference type="Pfam" id="PF12732">
    <property type="entry name" value="YtxH"/>
    <property type="match status" value="1"/>
</dbReference>
<dbReference type="RefSeq" id="WP_263412038.1">
    <property type="nucleotide sequence ID" value="NZ_BAABBH010000001.1"/>
</dbReference>
<keyword evidence="3" id="KW-1185">Reference proteome</keyword>
<accession>A0ABW9KL45</accession>
<dbReference type="PANTHER" id="PTHR35792">
    <property type="entry name" value="GENERAL STRESS PROTEIN"/>
    <property type="match status" value="1"/>
</dbReference>
<protein>
    <submittedName>
        <fullName evidence="2">YtxH domain-containing protein</fullName>
    </submittedName>
</protein>
<comment type="caution">
    <text evidence="2">The sequence shown here is derived from an EMBL/GenBank/DDBJ whole genome shotgun (WGS) entry which is preliminary data.</text>
</comment>
<evidence type="ECO:0000313" key="2">
    <source>
        <dbReference type="EMBL" id="MFN2976486.1"/>
    </source>
</evidence>
<gene>
    <name evidence="2" type="ORF">ACK2TP_11990</name>
</gene>
<reference evidence="2 3" key="1">
    <citation type="submission" date="2024-12" db="EMBL/GenBank/DDBJ databases">
        <authorList>
            <person name="Lee Y."/>
        </authorList>
    </citation>
    <scope>NUCLEOTIDE SEQUENCE [LARGE SCALE GENOMIC DNA]</scope>
    <source>
        <strain evidence="2 3">03SUJ4</strain>
    </source>
</reference>
<evidence type="ECO:0000313" key="3">
    <source>
        <dbReference type="Proteomes" id="UP001634747"/>
    </source>
</evidence>
<dbReference type="InterPro" id="IPR024623">
    <property type="entry name" value="YtxH"/>
</dbReference>
<dbReference type="Proteomes" id="UP001634747">
    <property type="component" value="Unassembled WGS sequence"/>
</dbReference>
<keyword evidence="1" id="KW-0812">Transmembrane</keyword>
<keyword evidence="1" id="KW-0472">Membrane</keyword>
<dbReference type="InterPro" id="IPR052928">
    <property type="entry name" value="Desiccation-related_membrane"/>
</dbReference>
<sequence length="123" mass="13025">MSAKSIWIAFGIGAAAGAAVALLYAPQSGDRTRKKLGKVYDNATDYLEDASDYLKDQAERVAKQSKKLYGDSVDSASDALDSAADTYGDVSDKLADAFSTAKDKASDFGSYTAAYGKKIRSMV</sequence>